<dbReference type="Proteomes" id="UP001500979">
    <property type="component" value="Unassembled WGS sequence"/>
</dbReference>
<evidence type="ECO:0000313" key="1">
    <source>
        <dbReference type="EMBL" id="GAA2772917.1"/>
    </source>
</evidence>
<dbReference type="RefSeq" id="WP_344677246.1">
    <property type="nucleotide sequence ID" value="NZ_BAAAUX010000001.1"/>
</dbReference>
<accession>A0ABN3UZY7</accession>
<name>A0ABN3UZY7_9PSEU</name>
<organism evidence="1 2">
    <name type="scientific">Saccharopolyspora taberi</name>
    <dbReference type="NCBI Taxonomy" id="60895"/>
    <lineage>
        <taxon>Bacteria</taxon>
        <taxon>Bacillati</taxon>
        <taxon>Actinomycetota</taxon>
        <taxon>Actinomycetes</taxon>
        <taxon>Pseudonocardiales</taxon>
        <taxon>Pseudonocardiaceae</taxon>
        <taxon>Saccharopolyspora</taxon>
    </lineage>
</organism>
<reference evidence="1 2" key="1">
    <citation type="journal article" date="2019" name="Int. J. Syst. Evol. Microbiol.">
        <title>The Global Catalogue of Microorganisms (GCM) 10K type strain sequencing project: providing services to taxonomists for standard genome sequencing and annotation.</title>
        <authorList>
            <consortium name="The Broad Institute Genomics Platform"/>
            <consortium name="The Broad Institute Genome Sequencing Center for Infectious Disease"/>
            <person name="Wu L."/>
            <person name="Ma J."/>
        </authorList>
    </citation>
    <scope>NUCLEOTIDE SEQUENCE [LARGE SCALE GENOMIC DNA]</scope>
    <source>
        <strain evidence="1 2">JCM 9383</strain>
    </source>
</reference>
<evidence type="ECO:0000313" key="2">
    <source>
        <dbReference type="Proteomes" id="UP001500979"/>
    </source>
</evidence>
<keyword evidence="2" id="KW-1185">Reference proteome</keyword>
<dbReference type="EMBL" id="BAAAUX010000001">
    <property type="protein sequence ID" value="GAA2772917.1"/>
    <property type="molecule type" value="Genomic_DNA"/>
</dbReference>
<comment type="caution">
    <text evidence="1">The sequence shown here is derived from an EMBL/GenBank/DDBJ whole genome shotgun (WGS) entry which is preliminary data.</text>
</comment>
<sequence length="99" mass="10705">MTGTRTPIAELHKLGLTFHKTTPLRRAGHTTVEDVAELVAEHRATPDGSRLSTVSGMGTARITAVCDAIDRWNGSAEYAPHPDWQQYIDGGEIYAGDEG</sequence>
<proteinExistence type="predicted"/>
<protein>
    <submittedName>
        <fullName evidence="1">Uncharacterized protein</fullName>
    </submittedName>
</protein>
<gene>
    <name evidence="1" type="ORF">GCM10010470_00560</name>
</gene>